<evidence type="ECO:0000256" key="12">
    <source>
        <dbReference type="ARBA" id="ARBA00023273"/>
    </source>
</evidence>
<feature type="region of interest" description="Disordered" evidence="13">
    <location>
        <begin position="634"/>
        <end position="889"/>
    </location>
</feature>
<evidence type="ECO:0000256" key="5">
    <source>
        <dbReference type="ARBA" id="ARBA00022490"/>
    </source>
</evidence>
<keyword evidence="7" id="KW-0677">Repeat</keyword>
<keyword evidence="11" id="KW-0206">Cytoskeleton</keyword>
<evidence type="ECO:0000256" key="7">
    <source>
        <dbReference type="ARBA" id="ARBA00022737"/>
    </source>
</evidence>
<dbReference type="STRING" id="43151.W5J3B6"/>
<feature type="compositionally biased region" description="Polar residues" evidence="13">
    <location>
        <begin position="830"/>
        <end position="846"/>
    </location>
</feature>
<dbReference type="EMBL" id="ADMH02002112">
    <property type="protein sequence ID" value="ETN58842.1"/>
    <property type="molecule type" value="Genomic_DNA"/>
</dbReference>
<dbReference type="GO" id="GO:0044782">
    <property type="term" value="P:cilium organization"/>
    <property type="evidence" value="ECO:0007669"/>
    <property type="project" value="TreeGrafter"/>
</dbReference>
<reference evidence="15" key="4">
    <citation type="submission" date="2015-06" db="UniProtKB">
        <authorList>
            <consortium name="EnsemblMetazoa"/>
        </authorList>
    </citation>
    <scope>IDENTIFICATION</scope>
</reference>
<evidence type="ECO:0000256" key="3">
    <source>
        <dbReference type="ARBA" id="ARBA00006059"/>
    </source>
</evidence>
<keyword evidence="6" id="KW-0853">WD repeat</keyword>
<keyword evidence="5" id="KW-0963">Cytoplasm</keyword>
<proteinExistence type="inferred from homology"/>
<feature type="region of interest" description="Disordered" evidence="13">
    <location>
        <begin position="1130"/>
        <end position="1196"/>
    </location>
</feature>
<reference evidence="14" key="2">
    <citation type="submission" date="2010-05" db="EMBL/GenBank/DDBJ databases">
        <authorList>
            <person name="Almeida L.G."/>
            <person name="Nicolas M.F."/>
            <person name="Souza R.C."/>
            <person name="Vasconcelos A.T.R."/>
        </authorList>
    </citation>
    <scope>NUCLEOTIDE SEQUENCE</scope>
</reference>
<evidence type="ECO:0000256" key="11">
    <source>
        <dbReference type="ARBA" id="ARBA00023212"/>
    </source>
</evidence>
<feature type="compositionally biased region" description="Low complexity" evidence="13">
    <location>
        <begin position="735"/>
        <end position="747"/>
    </location>
</feature>
<evidence type="ECO:0000313" key="16">
    <source>
        <dbReference type="Proteomes" id="UP000000673"/>
    </source>
</evidence>
<dbReference type="Pfam" id="PF11768">
    <property type="entry name" value="Frtz"/>
    <property type="match status" value="1"/>
</dbReference>
<dbReference type="SUPFAM" id="SSF75011">
    <property type="entry name" value="3-carboxy-cis,cis-mucoante lactonizing enzyme"/>
    <property type="match status" value="1"/>
</dbReference>
<accession>W5J3B6</accession>
<dbReference type="VEuPathDB" id="VectorBase:ADAR2_002135"/>
<dbReference type="PANTHER" id="PTHR13667:SF5">
    <property type="entry name" value="WD REPEAT-CONTAINING AND PLANAR CELL POLARITY EFFECTOR PROTEIN FRITZ HOMOLOG"/>
    <property type="match status" value="1"/>
</dbReference>
<feature type="region of interest" description="Disordered" evidence="13">
    <location>
        <begin position="1049"/>
        <end position="1077"/>
    </location>
</feature>
<dbReference type="GO" id="GO:0045184">
    <property type="term" value="P:establishment of protein localization"/>
    <property type="evidence" value="ECO:0007669"/>
    <property type="project" value="TreeGrafter"/>
</dbReference>
<dbReference type="Proteomes" id="UP000000673">
    <property type="component" value="Unassembled WGS sequence"/>
</dbReference>
<feature type="compositionally biased region" description="Polar residues" evidence="13">
    <location>
        <begin position="812"/>
        <end position="822"/>
    </location>
</feature>
<evidence type="ECO:0000313" key="15">
    <source>
        <dbReference type="EnsemblMetazoa" id="ADAC009559-PA"/>
    </source>
</evidence>
<name>W5J3B6_ANODA</name>
<evidence type="ECO:0000256" key="8">
    <source>
        <dbReference type="ARBA" id="ARBA00022794"/>
    </source>
</evidence>
<feature type="compositionally biased region" description="Polar residues" evidence="13">
    <location>
        <begin position="779"/>
        <end position="793"/>
    </location>
</feature>
<dbReference type="FunCoup" id="W5J3B6">
    <property type="interactions" value="199"/>
</dbReference>
<dbReference type="GO" id="GO:0007399">
    <property type="term" value="P:nervous system development"/>
    <property type="evidence" value="ECO:0007669"/>
    <property type="project" value="TreeGrafter"/>
</dbReference>
<feature type="compositionally biased region" description="Acidic residues" evidence="13">
    <location>
        <begin position="670"/>
        <end position="686"/>
    </location>
</feature>
<dbReference type="HOGENOM" id="CLU_004917_0_0_1"/>
<dbReference type="eggNOG" id="ENOG502QR8Y">
    <property type="taxonomic scope" value="Eukaryota"/>
</dbReference>
<dbReference type="GO" id="GO:0005886">
    <property type="term" value="C:plasma membrane"/>
    <property type="evidence" value="ECO:0007669"/>
    <property type="project" value="UniProtKB-SubCell"/>
</dbReference>
<organism evidence="14">
    <name type="scientific">Anopheles darlingi</name>
    <name type="common">Mosquito</name>
    <dbReference type="NCBI Taxonomy" id="43151"/>
    <lineage>
        <taxon>Eukaryota</taxon>
        <taxon>Metazoa</taxon>
        <taxon>Ecdysozoa</taxon>
        <taxon>Arthropoda</taxon>
        <taxon>Hexapoda</taxon>
        <taxon>Insecta</taxon>
        <taxon>Pterygota</taxon>
        <taxon>Neoptera</taxon>
        <taxon>Endopterygota</taxon>
        <taxon>Diptera</taxon>
        <taxon>Nematocera</taxon>
        <taxon>Culicoidea</taxon>
        <taxon>Culicidae</taxon>
        <taxon>Anophelinae</taxon>
        <taxon>Anopheles</taxon>
    </lineage>
</organism>
<protein>
    <submittedName>
        <fullName evidence="14">Fritz</fullName>
    </submittedName>
</protein>
<reference evidence="14" key="3">
    <citation type="journal article" date="2013" name="Nucleic Acids Res.">
        <title>The genome of Anopheles darlingi, the main neotropical malaria vector.</title>
        <authorList>
            <person name="Marinotti O."/>
            <person name="Cerqueira G.C."/>
            <person name="de Almeida L.G."/>
            <person name="Ferro M.I."/>
            <person name="Loreto E.L."/>
            <person name="Zaha A."/>
            <person name="Teixeira S.M."/>
            <person name="Wespiser A.R."/>
            <person name="Almeida E Silva A."/>
            <person name="Schlindwein A.D."/>
            <person name="Pacheco A.C."/>
            <person name="Silva A.L."/>
            <person name="Graveley B.R."/>
            <person name="Walenz B.P."/>
            <person name="Lima Bde A."/>
            <person name="Ribeiro C.A."/>
            <person name="Nunes-Silva C.G."/>
            <person name="de Carvalho C.R."/>
            <person name="Soares C.M."/>
            <person name="de Menezes C.B."/>
            <person name="Matiolli C."/>
            <person name="Caffrey D."/>
            <person name="Araujo D.A."/>
            <person name="de Oliveira D.M."/>
            <person name="Golenbock D."/>
            <person name="Grisard E.C."/>
            <person name="Fantinatti-Garboggini F."/>
            <person name="de Carvalho F.M."/>
            <person name="Barcellos F.G."/>
            <person name="Prosdocimi F."/>
            <person name="May G."/>
            <person name="Azevedo Junior G.M."/>
            <person name="Guimaraes G.M."/>
            <person name="Goldman G.H."/>
            <person name="Padilha I.Q."/>
            <person name="Batista Jda S."/>
            <person name="Ferro J.A."/>
            <person name="Ribeiro J.M."/>
            <person name="Fietto J.L."/>
            <person name="Dabbas K.M."/>
            <person name="Cerdeira L."/>
            <person name="Agnez-Lima L.F."/>
            <person name="Brocchi M."/>
            <person name="de Carvalho M.O."/>
            <person name="Teixeira Mde M."/>
            <person name="Diniz Maia Mde M."/>
            <person name="Goldman M.H."/>
            <person name="Cruz Schneider M.P."/>
            <person name="Felipe M.S."/>
            <person name="Hungria M."/>
            <person name="Nicolas M.F."/>
            <person name="Pereira M."/>
            <person name="Montes M.A."/>
            <person name="Cantao M.E."/>
            <person name="Vincentz M."/>
            <person name="Rafael M.S."/>
            <person name="Silverman N."/>
            <person name="Stoco P.H."/>
            <person name="Souza R.C."/>
            <person name="Vicentini R."/>
            <person name="Gazzinelli R.T."/>
            <person name="Neves Rde O."/>
            <person name="Silva R."/>
            <person name="Astolfi-Filho S."/>
            <person name="Maciel T.E."/>
            <person name="Urmenyi T.P."/>
            <person name="Tadei W.P."/>
            <person name="Camargo E.P."/>
            <person name="de Vasconcelos A.T."/>
        </authorList>
    </citation>
    <scope>NUCLEOTIDE SEQUENCE</scope>
</reference>
<keyword evidence="16" id="KW-1185">Reference proteome</keyword>
<keyword evidence="9" id="KW-0969">Cilium</keyword>
<dbReference type="InterPro" id="IPR024511">
    <property type="entry name" value="Frtz"/>
</dbReference>
<dbReference type="OMA" id="RMELLCY"/>
<evidence type="ECO:0000256" key="10">
    <source>
        <dbReference type="ARBA" id="ARBA00023136"/>
    </source>
</evidence>
<keyword evidence="8" id="KW-0970">Cilium biogenesis/degradation</keyword>
<comment type="similarity">
    <text evidence="3">Belongs to the WD repeat fritz family.</text>
</comment>
<comment type="subcellular location">
    <subcellularLocation>
        <location evidence="1">Cell membrane</location>
    </subcellularLocation>
    <subcellularLocation>
        <location evidence="2">Cytoplasm</location>
        <location evidence="2">Cytoskeleton</location>
        <location evidence="2">Cilium axoneme</location>
    </subcellularLocation>
</comment>
<sequence length="1301" mass="143350">MHRACVAFEPDEIARDTGDHHRLGPGNWLYCEKKLESHRTLYGEGKRRYCESRGLKWSLDNKKPNKLRHSLRLLEDELRQRRLVYCKWKSNTILQLMLANGLLVYISINPFTGDLCRIYFDKYLVGKLVSEHITDVVITQHHLLIAYHEHQITFVHLQKPTARKNHPEKISLMEPKICNVLLSGASSTSRKLPKRLVCSSSLNLVIVWTKSSQNEVYPWRPTVKDQDRANLHVYRLAGARMELLCYYWTEYDPISVQFSLLNDYQVHCVEQKISKKGEVTIDSCIYQINKTKMRRVAVTSIPLQTQVCCNALSPDHEKLMLGCIDGSIVLFDEGRGITHLVKAAFIPTFVAWHSDSSVVMIANDKCQLQCFDIALSCVRMQLLSDEDAIPSGTFDLSNHFSHPHAPTLNLARLCWSRKPELAEHTEAYATTDSFLFCAFEQGPLACIRVVGGAGLKGDVHTSGLTADVLVHKYISLNQVEKAINILLSLNWDTYGAMCLLSLHRIANYIFKQPLGTERELQLQKALGSFLVPVKALCYETEHEFGDQVNDITLKFFHHLLRNKSYNKAFSLAIDINDADLFLKLHDKAKVDGDAELAREALRKADDINRICRTDRSSDSEHSLCSNSSCSMCADSFDDDEEDEEEEGEEEDQEEQNESSDRRRDHRGDEEVGCEEEAEDDESETSQDEMLVSNGKTKARRPAASAINGDYADKQEKSKARSTNYSTTNGIDRSFRSFSTSSGSSKSSQTPTRGSDSDGWRKNGTGTAIAHPPLPKTGDANRSQHISKTQTDYYATQDRPPLPFLGGQKPMASVSSAGTSATPLSPPFAMQRSQTATALKLSKQQQARIAESKLRGKSLSSSNLLHMGDEGSSGMASPANSINRPRQLVNPREKAARFRLYSSNANSLSMDQLDISNRNRAPPPAAMVGAPPMYNEYGEPIGGNVRPPVGPLGGYHHMHHPESSLRLTQGPKPQPLQLQQQQQHVVIDVVPKPSASGSFPGGGSPALHPAYSSQTLGAGLLVPHSSAPNSILDQTIGIPLVQDEPDYVRRQGRKPAPSPWFNAVSGAPTSNSNSNNAPRTIIHQYPLISGNIPSKFQLQQQQHLHQQPFELQLGAPGGGKYGTRKKLDAPTASILSNGGTSHSQSNVNSNGASGGGVGNNGTTGAGNLGMSLSGSAGGSSGASSSSSAITKRDGGEKNKVKFSDTVTVAVVPEIPRKEKLIVEKLRKQPMMLPPGPVGYGPFSIADPKRELAESLPLCHPNEDYLKDFTPMQELISNGNGEMEKKEEEKKVPNIKVVHFGVV</sequence>
<dbReference type="PANTHER" id="PTHR13667">
    <property type="entry name" value="HOMOLOC-13"/>
    <property type="match status" value="1"/>
</dbReference>
<evidence type="ECO:0000256" key="2">
    <source>
        <dbReference type="ARBA" id="ARBA00004430"/>
    </source>
</evidence>
<gene>
    <name evidence="14" type="ORF">AND_009559</name>
</gene>
<feature type="compositionally biased region" description="Basic and acidic residues" evidence="13">
    <location>
        <begin position="658"/>
        <end position="669"/>
    </location>
</feature>
<feature type="compositionally biased region" description="Acidic residues" evidence="13">
    <location>
        <begin position="635"/>
        <end position="657"/>
    </location>
</feature>
<keyword evidence="10" id="KW-0472">Membrane</keyword>
<keyword evidence="12" id="KW-0966">Cell projection</keyword>
<evidence type="ECO:0000256" key="1">
    <source>
        <dbReference type="ARBA" id="ARBA00004236"/>
    </source>
</evidence>
<evidence type="ECO:0000256" key="6">
    <source>
        <dbReference type="ARBA" id="ARBA00022574"/>
    </source>
</evidence>
<feature type="compositionally biased region" description="Polar residues" evidence="13">
    <location>
        <begin position="873"/>
        <end position="883"/>
    </location>
</feature>
<evidence type="ECO:0000256" key="4">
    <source>
        <dbReference type="ARBA" id="ARBA00022475"/>
    </source>
</evidence>
<feature type="compositionally biased region" description="Polar residues" evidence="13">
    <location>
        <begin position="720"/>
        <end position="730"/>
    </location>
</feature>
<reference evidence="14 16" key="1">
    <citation type="journal article" date="2010" name="BMC Genomics">
        <title>Combination of measures distinguishes pre-miRNAs from other stem-loops in the genome of the newly sequenced Anopheles darlingi.</title>
        <authorList>
            <person name="Mendes N.D."/>
            <person name="Freitas A.T."/>
            <person name="Vasconcelos A.T."/>
            <person name="Sagot M.F."/>
        </authorList>
    </citation>
    <scope>NUCLEOTIDE SEQUENCE</scope>
</reference>
<evidence type="ECO:0000313" key="14">
    <source>
        <dbReference type="EMBL" id="ETN58842.1"/>
    </source>
</evidence>
<dbReference type="VEuPathDB" id="VectorBase:ADAC009559"/>
<evidence type="ECO:0000256" key="13">
    <source>
        <dbReference type="SAM" id="MobiDB-lite"/>
    </source>
</evidence>
<feature type="compositionally biased region" description="Polar residues" evidence="13">
    <location>
        <begin position="1132"/>
        <end position="1144"/>
    </location>
</feature>
<dbReference type="InterPro" id="IPR015943">
    <property type="entry name" value="WD40/YVTN_repeat-like_dom_sf"/>
</dbReference>
<keyword evidence="4" id="KW-1003">Cell membrane</keyword>
<dbReference type="GO" id="GO:0097541">
    <property type="term" value="C:axonemal basal plate"/>
    <property type="evidence" value="ECO:0007669"/>
    <property type="project" value="TreeGrafter"/>
</dbReference>
<dbReference type="Gene3D" id="2.130.10.10">
    <property type="entry name" value="YVTN repeat-like/Quinoprotein amine dehydrogenase"/>
    <property type="match status" value="1"/>
</dbReference>
<evidence type="ECO:0000256" key="9">
    <source>
        <dbReference type="ARBA" id="ARBA00023069"/>
    </source>
</evidence>
<feature type="compositionally biased region" description="Gly residues" evidence="13">
    <location>
        <begin position="1151"/>
        <end position="1166"/>
    </location>
</feature>
<dbReference type="EnsemblMetazoa" id="ADAC009559-RA">
    <property type="protein sequence ID" value="ADAC009559-PA"/>
    <property type="gene ID" value="ADAC009559"/>
</dbReference>